<feature type="region of interest" description="Disordered" evidence="1">
    <location>
        <begin position="60"/>
        <end position="102"/>
    </location>
</feature>
<gene>
    <name evidence="2" type="ORF">GWI33_016951</name>
</gene>
<evidence type="ECO:0000313" key="3">
    <source>
        <dbReference type="Proteomes" id="UP000625711"/>
    </source>
</evidence>
<organism evidence="2 3">
    <name type="scientific">Rhynchophorus ferrugineus</name>
    <name type="common">Red palm weevil</name>
    <name type="synonym">Curculio ferrugineus</name>
    <dbReference type="NCBI Taxonomy" id="354439"/>
    <lineage>
        <taxon>Eukaryota</taxon>
        <taxon>Metazoa</taxon>
        <taxon>Ecdysozoa</taxon>
        <taxon>Arthropoda</taxon>
        <taxon>Hexapoda</taxon>
        <taxon>Insecta</taxon>
        <taxon>Pterygota</taxon>
        <taxon>Neoptera</taxon>
        <taxon>Endopterygota</taxon>
        <taxon>Coleoptera</taxon>
        <taxon>Polyphaga</taxon>
        <taxon>Cucujiformia</taxon>
        <taxon>Curculionidae</taxon>
        <taxon>Dryophthorinae</taxon>
        <taxon>Rhynchophorus</taxon>
    </lineage>
</organism>
<evidence type="ECO:0000256" key="1">
    <source>
        <dbReference type="SAM" id="MobiDB-lite"/>
    </source>
</evidence>
<dbReference type="EMBL" id="JAACXV010014141">
    <property type="protein sequence ID" value="KAF7270044.1"/>
    <property type="molecule type" value="Genomic_DNA"/>
</dbReference>
<proteinExistence type="predicted"/>
<name>A0A834M9S3_RHYFE</name>
<comment type="caution">
    <text evidence="2">The sequence shown here is derived from an EMBL/GenBank/DDBJ whole genome shotgun (WGS) entry which is preliminary data.</text>
</comment>
<feature type="compositionally biased region" description="Low complexity" evidence="1">
    <location>
        <begin position="9"/>
        <end position="27"/>
    </location>
</feature>
<reference evidence="2" key="1">
    <citation type="submission" date="2020-08" db="EMBL/GenBank/DDBJ databases">
        <title>Genome sequencing and assembly of the red palm weevil Rhynchophorus ferrugineus.</title>
        <authorList>
            <person name="Dias G.B."/>
            <person name="Bergman C.M."/>
            <person name="Manee M."/>
        </authorList>
    </citation>
    <scope>NUCLEOTIDE SEQUENCE</scope>
    <source>
        <strain evidence="2">AA-2017</strain>
        <tissue evidence="2">Whole larva</tissue>
    </source>
</reference>
<dbReference type="Proteomes" id="UP000625711">
    <property type="component" value="Unassembled WGS sequence"/>
</dbReference>
<keyword evidence="3" id="KW-1185">Reference proteome</keyword>
<evidence type="ECO:0000313" key="2">
    <source>
        <dbReference type="EMBL" id="KAF7270044.1"/>
    </source>
</evidence>
<accession>A0A834M9S3</accession>
<sequence length="102" mass="11297">MAGQQARPKSSASSKSAKSTKNAAKMAEQQKDEHVRHLEAQIAILQNQVLQLINTKMTTAETDNELIDTGKSETEASSDSEGEFQPVRRKKRAEKTEINNNN</sequence>
<dbReference type="AlphaFoldDB" id="A0A834M9S3"/>
<feature type="region of interest" description="Disordered" evidence="1">
    <location>
        <begin position="1"/>
        <end position="35"/>
    </location>
</feature>
<protein>
    <submittedName>
        <fullName evidence="2">Uncharacterized protein</fullName>
    </submittedName>
</protein>